<evidence type="ECO:0008006" key="3">
    <source>
        <dbReference type="Google" id="ProtNLM"/>
    </source>
</evidence>
<dbReference type="Proteomes" id="UP000233551">
    <property type="component" value="Unassembled WGS sequence"/>
</dbReference>
<keyword evidence="2" id="KW-1185">Reference proteome</keyword>
<comment type="caution">
    <text evidence="1">The sequence shown here is derived from an EMBL/GenBank/DDBJ whole genome shotgun (WGS) entry which is preliminary data.</text>
</comment>
<proteinExistence type="predicted"/>
<accession>A0A2I0KDF6</accession>
<reference evidence="1 2" key="1">
    <citation type="submission" date="2017-11" db="EMBL/GenBank/DDBJ databases">
        <title>De-novo sequencing of pomegranate (Punica granatum L.) genome.</title>
        <authorList>
            <person name="Akparov Z."/>
            <person name="Amiraslanov A."/>
            <person name="Hajiyeva S."/>
            <person name="Abbasov M."/>
            <person name="Kaur K."/>
            <person name="Hamwieh A."/>
            <person name="Solovyev V."/>
            <person name="Salamov A."/>
            <person name="Braich B."/>
            <person name="Kosarev P."/>
            <person name="Mahmoud A."/>
            <person name="Hajiyev E."/>
            <person name="Babayeva S."/>
            <person name="Izzatullayeva V."/>
            <person name="Mammadov A."/>
            <person name="Mammadov A."/>
            <person name="Sharifova S."/>
            <person name="Ojaghi J."/>
            <person name="Eynullazada K."/>
            <person name="Bayramov B."/>
            <person name="Abdulazimova A."/>
            <person name="Shahmuradov I."/>
        </authorList>
    </citation>
    <scope>NUCLEOTIDE SEQUENCE [LARGE SCALE GENOMIC DNA]</scope>
    <source>
        <strain evidence="2">cv. AG2017</strain>
        <tissue evidence="1">Leaf</tissue>
    </source>
</reference>
<dbReference type="AlphaFoldDB" id="A0A2I0KDF6"/>
<gene>
    <name evidence="1" type="ORF">CRG98_013351</name>
</gene>
<dbReference type="EMBL" id="PGOL01000682">
    <property type="protein sequence ID" value="PKI66270.1"/>
    <property type="molecule type" value="Genomic_DNA"/>
</dbReference>
<sequence>MFLNAPKHTQAPNRDASIYQLPYKSIYSIPIVSRDHTLHCLYLLPSLLQSSPSCAVPGMLSPDADESSVFSALTVRYLAFRMAQDIMTKREDIFSQYAELVNGRFKCNFCRRDFFVGVCRVKSYRKPKTEADETSSEEICSGTNNCSSIMLDNLLAKFILLNNVDCRIVKSPSFLTLVDVVAASGAACTLPSYSALNNVLIPELLGEAKAHMQCVKESWGETGYTLISDIWCDEKERRSFVNIMVDSGDQELLPNTFEIPESKLTSDSLEVRSELLQLVQSLEWLSSGYHGQGLGKETYRYGSPSGYLYAAMEMATQSLRRIYDVDPTKCQRLWDIFNSNRIVHPVQRRKCWRHLTHVSTSYSSSLSSGNPGFFNFISPVGKWMGLSLCFFSLASCMQGLEHLVFKHQALHLNITSSNLTEDVELATMWVYYGIAVAGP</sequence>
<evidence type="ECO:0000313" key="1">
    <source>
        <dbReference type="EMBL" id="PKI66270.1"/>
    </source>
</evidence>
<name>A0A2I0KDF6_PUNGR</name>
<protein>
    <recommendedName>
        <fullName evidence="3">DUF659 domain-containing protein</fullName>
    </recommendedName>
</protein>
<organism evidence="1 2">
    <name type="scientific">Punica granatum</name>
    <name type="common">Pomegranate</name>
    <dbReference type="NCBI Taxonomy" id="22663"/>
    <lineage>
        <taxon>Eukaryota</taxon>
        <taxon>Viridiplantae</taxon>
        <taxon>Streptophyta</taxon>
        <taxon>Embryophyta</taxon>
        <taxon>Tracheophyta</taxon>
        <taxon>Spermatophyta</taxon>
        <taxon>Magnoliopsida</taxon>
        <taxon>eudicotyledons</taxon>
        <taxon>Gunneridae</taxon>
        <taxon>Pentapetalae</taxon>
        <taxon>rosids</taxon>
        <taxon>malvids</taxon>
        <taxon>Myrtales</taxon>
        <taxon>Lythraceae</taxon>
        <taxon>Punica</taxon>
    </lineage>
</organism>
<evidence type="ECO:0000313" key="2">
    <source>
        <dbReference type="Proteomes" id="UP000233551"/>
    </source>
</evidence>